<dbReference type="Pfam" id="PF01713">
    <property type="entry name" value="Smr"/>
    <property type="match status" value="1"/>
</dbReference>
<dbReference type="EMBL" id="AP009384">
    <property type="protein sequence ID" value="BAF90600.1"/>
    <property type="molecule type" value="Genomic_DNA"/>
</dbReference>
<gene>
    <name evidence="3" type="ordered locus">AZC_4602</name>
</gene>
<organism evidence="3 4">
    <name type="scientific">Azorhizobium caulinodans (strain ATCC 43989 / DSM 5975 / JCM 20966 / LMG 6465 / NBRC 14845 / NCIMB 13405 / ORS 571)</name>
    <dbReference type="NCBI Taxonomy" id="438753"/>
    <lineage>
        <taxon>Bacteria</taxon>
        <taxon>Pseudomonadati</taxon>
        <taxon>Pseudomonadota</taxon>
        <taxon>Alphaproteobacteria</taxon>
        <taxon>Hyphomicrobiales</taxon>
        <taxon>Xanthobacteraceae</taxon>
        <taxon>Azorhizobium</taxon>
    </lineage>
</organism>
<dbReference type="SMART" id="SM00463">
    <property type="entry name" value="SMR"/>
    <property type="match status" value="1"/>
</dbReference>
<reference evidence="3 4" key="4">
    <citation type="journal article" date="2009" name="Appl. Environ. Microbiol.">
        <title>Comparative genome-wide transcriptional profiling of Azorhizobium caulinodans ORS571 grown under free-living and symbiotic conditions.</title>
        <authorList>
            <person name="Tsukada S."/>
            <person name="Aono T."/>
            <person name="Akiba N."/>
            <person name="Lee KB."/>
            <person name="Liu CT."/>
            <person name="Toyazaki H."/>
            <person name="Oyaizu H."/>
        </authorList>
    </citation>
    <scope>NUCLEOTIDE SEQUENCE [LARGE SCALE GENOMIC DNA]</scope>
    <source>
        <strain evidence="4">ATCC 43989 / DSM 5975 / JCM 20966 / LMG 6465 / NBRC 14845 / NCIMB 13405 / ORS 571</strain>
    </source>
</reference>
<dbReference type="SUPFAM" id="SSF160443">
    <property type="entry name" value="SMR domain-like"/>
    <property type="match status" value="1"/>
</dbReference>
<feature type="compositionally biased region" description="Pro residues" evidence="1">
    <location>
        <begin position="29"/>
        <end position="49"/>
    </location>
</feature>
<reference evidence="3 4" key="1">
    <citation type="journal article" date="2007" name="Appl. Environ. Microbiol.">
        <title>Rhizobial factors required for stem nodule maturation and maintenance in Sesbania rostrata-Azorhizobium caulinodans ORS571 symbiosis.</title>
        <authorList>
            <person name="Suzuki S."/>
            <person name="Aono T."/>
            <person name="Lee KB."/>
            <person name="Suzuki T."/>
            <person name="Liu CT."/>
            <person name="Miwa H."/>
            <person name="Wakao S."/>
            <person name="Iki T."/>
            <person name="Oyaizu H."/>
        </authorList>
    </citation>
    <scope>NUCLEOTIDE SEQUENCE [LARGE SCALE GENOMIC DNA]</scope>
    <source>
        <strain evidence="4">ATCC 43989 / DSM 5975 / JCM 20966 / LMG 6465 / NBRC 14845 / NCIMB 13405 / ORS 571</strain>
    </source>
</reference>
<sequence>MTPRRRKRVLREDERALWEHVSRSVAPLRPRPALPAKPETPPPEEPAPPAETEGRAPKGPVLHPRKRPLAPAAPPPPPLTKIEPKVRRKLNRGADVDARLDLHGLTQAAAHRRLHLFIMDAQAAGHSLVLVITGKGDSEGLGLGLGLGWLRGGEAGRGVLRRAVPQWLSDHALRPYVVGFENAARHHGGEGALYVRIRRRRERS</sequence>
<evidence type="ECO:0000313" key="4">
    <source>
        <dbReference type="Proteomes" id="UP000000270"/>
    </source>
</evidence>
<dbReference type="AlphaFoldDB" id="A8HZM5"/>
<feature type="compositionally biased region" description="Basic and acidic residues" evidence="1">
    <location>
        <begin position="10"/>
        <end position="22"/>
    </location>
</feature>
<dbReference type="KEGG" id="azc:AZC_4602"/>
<evidence type="ECO:0000313" key="3">
    <source>
        <dbReference type="EMBL" id="BAF90600.1"/>
    </source>
</evidence>
<dbReference type="Proteomes" id="UP000000270">
    <property type="component" value="Chromosome"/>
</dbReference>
<dbReference type="InterPro" id="IPR036063">
    <property type="entry name" value="Smr_dom_sf"/>
</dbReference>
<reference evidence="3 4" key="6">
    <citation type="journal article" date="2011" name="Appl. Environ. Microbiol.">
        <title>Involvement of the azorhizobial chromosome partition gene (parA) in the onset of bacteroid differentiation during Sesbania rostrata stem nodule development.</title>
        <authorList>
            <person name="Liu CT."/>
            <person name="Lee KB."/>
            <person name="Wang YS."/>
            <person name="Peng MH."/>
            <person name="Lee KT."/>
            <person name="Suzuki S."/>
            <person name="Suzuki T."/>
            <person name="Oyaizu H."/>
        </authorList>
    </citation>
    <scope>NUCLEOTIDE SEQUENCE [LARGE SCALE GENOMIC DNA]</scope>
    <source>
        <strain evidence="4">ATCC 43989 / DSM 5975 / JCM 20966 / LMG 6465 / NBRC 14845 / NCIMB 13405 / ORS 571</strain>
    </source>
</reference>
<reference evidence="3 4" key="5">
    <citation type="journal article" date="2010" name="Appl. Environ. Microbiol.">
        <title>phrR-like gene praR of Azorhizobium caulinodans ORS571 is essential for symbiosis with Sesbania rostrata and is involved in expression of reb genes.</title>
        <authorList>
            <person name="Akiba N."/>
            <person name="Aono T."/>
            <person name="Toyazaki H."/>
            <person name="Sato S."/>
            <person name="Oyaizu H."/>
        </authorList>
    </citation>
    <scope>NUCLEOTIDE SEQUENCE [LARGE SCALE GENOMIC DNA]</scope>
    <source>
        <strain evidence="4">ATCC 43989 / DSM 5975 / JCM 20966 / LMG 6465 / NBRC 14845 / NCIMB 13405 / ORS 571</strain>
    </source>
</reference>
<reference evidence="3 4" key="3">
    <citation type="journal article" date="2008" name="BMC Genomics">
        <title>The genome of the versatile nitrogen fixer Azorhizobium caulinodans ORS571.</title>
        <authorList>
            <person name="Lee KB."/>
            <person name="Backer P.D."/>
            <person name="Aono T."/>
            <person name="Liu CT."/>
            <person name="Suzuki S."/>
            <person name="Suzuki T."/>
            <person name="Kaneko T."/>
            <person name="Yamada M."/>
            <person name="Tabata S."/>
            <person name="Kupfer D.M."/>
            <person name="Najar F.Z."/>
            <person name="Wiley G.B."/>
            <person name="Roe B."/>
            <person name="Binnewies T.T."/>
            <person name="Ussery D.W."/>
            <person name="D'Haeze W."/>
            <person name="Herder J.D."/>
            <person name="Gevers D."/>
            <person name="Vereecke D."/>
            <person name="Holsters M."/>
            <person name="Oyaizu H."/>
        </authorList>
    </citation>
    <scope>NUCLEOTIDE SEQUENCE [LARGE SCALE GENOMIC DNA]</scope>
    <source>
        <strain evidence="4">ATCC 43989 / DSM 5975 / JCM 20966 / LMG 6465 / NBRC 14845 / NCIMB 13405 / ORS 571</strain>
    </source>
</reference>
<proteinExistence type="predicted"/>
<name>A8HZM5_AZOC5</name>
<feature type="domain" description="Smr" evidence="2">
    <location>
        <begin position="100"/>
        <end position="198"/>
    </location>
</feature>
<dbReference type="PANTHER" id="PTHR35562">
    <property type="entry name" value="DNA ENDONUCLEASE SMRA-RELATED"/>
    <property type="match status" value="1"/>
</dbReference>
<dbReference type="STRING" id="438753.AZC_4602"/>
<feature type="region of interest" description="Disordered" evidence="1">
    <location>
        <begin position="1"/>
        <end position="87"/>
    </location>
</feature>
<keyword evidence="4" id="KW-1185">Reference proteome</keyword>
<evidence type="ECO:0000256" key="1">
    <source>
        <dbReference type="SAM" id="MobiDB-lite"/>
    </source>
</evidence>
<dbReference type="PANTHER" id="PTHR35562:SF2">
    <property type="entry name" value="DNA ENDONUCLEASE SMRA-RELATED"/>
    <property type="match status" value="1"/>
</dbReference>
<dbReference type="eggNOG" id="COG2840">
    <property type="taxonomic scope" value="Bacteria"/>
</dbReference>
<dbReference type="HOGENOM" id="CLU_055978_2_0_5"/>
<reference evidence="4" key="2">
    <citation type="submission" date="2007-04" db="EMBL/GenBank/DDBJ databases">
        <title>Complete genome sequence of the nitrogen-fixing bacterium Azorhizobium caulinodans ORS571.</title>
        <authorList>
            <person name="Lee K.B."/>
            <person name="Backer P.D."/>
            <person name="Aono T."/>
            <person name="Liu C.T."/>
            <person name="Suzuki S."/>
            <person name="Suzuki T."/>
            <person name="Kaneko T."/>
            <person name="Yamada M."/>
            <person name="Tabata S."/>
            <person name="Kupfer D.M."/>
            <person name="Najar F.Z."/>
            <person name="Wiley G.B."/>
            <person name="Roe B."/>
            <person name="Binnewies T."/>
            <person name="Ussery D."/>
            <person name="Vereecke D."/>
            <person name="Gevers D."/>
            <person name="Holsters M."/>
            <person name="Oyaizu H."/>
        </authorList>
    </citation>
    <scope>NUCLEOTIDE SEQUENCE [LARGE SCALE GENOMIC DNA]</scope>
    <source>
        <strain evidence="4">ATCC 43989 / DSM 5975 / JCM 20966 / LMG 6465 / NBRC 14845 / NCIMB 13405 / ORS 571</strain>
    </source>
</reference>
<dbReference type="Gene3D" id="3.30.1370.110">
    <property type="match status" value="1"/>
</dbReference>
<protein>
    <submittedName>
        <fullName evidence="3">Putative Smr protein</fullName>
    </submittedName>
</protein>
<dbReference type="RefSeq" id="WP_012173121.1">
    <property type="nucleotide sequence ID" value="NC_009937.1"/>
</dbReference>
<dbReference type="InterPro" id="IPR002625">
    <property type="entry name" value="Smr_dom"/>
</dbReference>
<dbReference type="PROSITE" id="PS50828">
    <property type="entry name" value="SMR"/>
    <property type="match status" value="1"/>
</dbReference>
<accession>A8HZM5</accession>
<evidence type="ECO:0000259" key="2">
    <source>
        <dbReference type="PROSITE" id="PS50828"/>
    </source>
</evidence>